<dbReference type="EMBL" id="ABJD02000104">
    <property type="protein sequence ID" value="EDU57854.1"/>
    <property type="molecule type" value="Genomic_DNA"/>
</dbReference>
<dbReference type="EMBL" id="ABJD02000008">
    <property type="protein sequence ID" value="EDU61902.1"/>
    <property type="molecule type" value="Genomic_DNA"/>
</dbReference>
<reference evidence="1 3" key="3">
    <citation type="submission" date="2008-05" db="EMBL/GenBank/DDBJ databases">
        <authorList>
            <person name="Fulton L."/>
            <person name="Clifton S."/>
            <person name="Fulton B."/>
            <person name="Xu J."/>
            <person name="Minx P."/>
            <person name="Pepin K.H."/>
            <person name="Johnson M."/>
            <person name="Thiruvilangam P."/>
            <person name="Bhonagiri V."/>
            <person name="Nash W.E."/>
            <person name="Mardis E.R."/>
            <person name="Wilson R.K."/>
        </authorList>
    </citation>
    <scope>NUCLEOTIDE SEQUENCE [LARGE SCALE GENOMIC DNA]</scope>
    <source>
        <strain evidence="1 3">ATCC 25827</strain>
    </source>
</reference>
<reference evidence="1" key="4">
    <citation type="submission" date="2016-11" db="EMBL/GenBank/DDBJ databases">
        <title>Draft genome sequence of Providencia stuartii (ATCC 25827).</title>
        <authorList>
            <person name="Sudarsanam P."/>
            <person name="Ley R."/>
            <person name="Guruge J."/>
            <person name="Turnbaugh P.J."/>
            <person name="Mahowald M."/>
            <person name="Liep D."/>
            <person name="Gordon J."/>
        </authorList>
    </citation>
    <scope>NUCLEOTIDE SEQUENCE</scope>
    <source>
        <strain evidence="1">ATCC 25827</strain>
    </source>
</reference>
<reference evidence="3" key="2">
    <citation type="submission" date="2008-04" db="EMBL/GenBank/DDBJ databases">
        <title>Draft genome sequence of Providencia stuartii(ATCC 25827).</title>
        <authorList>
            <person name="Sudarsanam P."/>
            <person name="Ley R."/>
            <person name="Guruge J."/>
            <person name="Turnbaugh P.J."/>
            <person name="Mahowald M."/>
            <person name="Liep D."/>
            <person name="Gordon J."/>
        </authorList>
    </citation>
    <scope>NUCLEOTIDE SEQUENCE [LARGE SCALE GENOMIC DNA]</scope>
    <source>
        <strain evidence="2 3">ATCC 25827</strain>
    </source>
</reference>
<evidence type="ECO:0000313" key="3">
    <source>
        <dbReference type="Proteomes" id="UP000004506"/>
    </source>
</evidence>
<accession>A0AA87CPC3</accession>
<sequence>MDALLFFYGCDLVRSFYVSNAYLQMVTFEYLQGINKILWCKV</sequence>
<comment type="caution">
    <text evidence="1">The sequence shown here is derived from an EMBL/GenBank/DDBJ whole genome shotgun (WGS) entry which is preliminary data.</text>
</comment>
<evidence type="ECO:0000313" key="1">
    <source>
        <dbReference type="EMBL" id="EDU57854.1"/>
    </source>
</evidence>
<reference evidence="3" key="1">
    <citation type="submission" date="2008-04" db="EMBL/GenBank/DDBJ databases">
        <title>Draft genome sequence of Providencia stuartii (ATCC 25827).</title>
        <authorList>
            <person name="Sudarsanam P."/>
            <person name="Ley R."/>
            <person name="Guruge J."/>
            <person name="Turnbaugh P.J."/>
            <person name="Mahowald M."/>
            <person name="Liep D."/>
            <person name="Gordon J."/>
        </authorList>
    </citation>
    <scope>NUCLEOTIDE SEQUENCE [LARGE SCALE GENOMIC DNA]</scope>
    <source>
        <strain evidence="3">ATCC 25827</strain>
    </source>
</reference>
<reference evidence="1" key="5">
    <citation type="submission" date="2016-11" db="EMBL/GenBank/DDBJ databases">
        <title>Draft genome sequence of Providencia stuartii(ATCC 25827).</title>
        <authorList>
            <person name="Sudarsanam P."/>
            <person name="Ley R."/>
            <person name="Guruge J."/>
            <person name="Turnbaugh P.J."/>
            <person name="Mahowald M."/>
            <person name="Liep D."/>
            <person name="Gordon J."/>
        </authorList>
    </citation>
    <scope>NUCLEOTIDE SEQUENCE</scope>
    <source>
        <strain evidence="1 3">ATCC 25827</strain>
    </source>
</reference>
<gene>
    <name evidence="2" type="ORF">PROSTU_00077</name>
    <name evidence="1" type="ORF">PROSTU_04123</name>
</gene>
<evidence type="ECO:0000313" key="2">
    <source>
        <dbReference type="EMBL" id="EDU61902.1"/>
    </source>
</evidence>
<name>A0AA87CPC3_PROST</name>
<organism evidence="1 3">
    <name type="scientific">Providencia stuartii ATCC 25827</name>
    <dbReference type="NCBI Taxonomy" id="471874"/>
    <lineage>
        <taxon>Bacteria</taxon>
        <taxon>Pseudomonadati</taxon>
        <taxon>Pseudomonadota</taxon>
        <taxon>Gammaproteobacteria</taxon>
        <taxon>Enterobacterales</taxon>
        <taxon>Morganellaceae</taxon>
        <taxon>Providencia</taxon>
    </lineage>
</organism>
<protein>
    <submittedName>
        <fullName evidence="1">Uncharacterized protein</fullName>
    </submittedName>
</protein>
<dbReference type="AlphaFoldDB" id="A0AA87CPC3"/>
<dbReference type="Proteomes" id="UP000004506">
    <property type="component" value="Unassembled WGS sequence"/>
</dbReference>
<proteinExistence type="predicted"/>